<sequence length="280" mass="30173">MTNSDIYPSDISNITCEIIRNKTNIIPMVGIVLGSGMGNIADSITNKVIFSYNDLPGFTKSTVSGHAGQLIIGLLNGIGICCMKGRVHLYEGGKVNKVLVPIYTMKLLGCKYFIVTASVGSLRKNVGPGSIVCIKDHINMMGCNPLIGSNDIRMGLRFPSMNEAYNKKLRNKIHEICKNKDIEIHDGIYLSTLGPSFETPAEIRAFKILGADVVGMSTVPEIIAANHCGLICCGLTIVVNLASGLTDKEITHEETLHYSGLASSNVCKIISNLVSELNID</sequence>
<dbReference type="EC" id="2.4.2.1" evidence="3"/>
<keyword evidence="5" id="KW-0808">Transferase</keyword>
<dbReference type="Gene3D" id="3.40.50.1580">
    <property type="entry name" value="Nucleoside phosphorylase domain"/>
    <property type="match status" value="1"/>
</dbReference>
<dbReference type="PANTHER" id="PTHR11904">
    <property type="entry name" value="METHYLTHIOADENOSINE/PURINE NUCLEOSIDE PHOSPHORYLASE"/>
    <property type="match status" value="1"/>
</dbReference>
<evidence type="ECO:0000256" key="3">
    <source>
        <dbReference type="ARBA" id="ARBA00011886"/>
    </source>
</evidence>
<evidence type="ECO:0000256" key="4">
    <source>
        <dbReference type="ARBA" id="ARBA00022676"/>
    </source>
</evidence>
<dbReference type="InterPro" id="IPR011268">
    <property type="entry name" value="Purine_phosphorylase"/>
</dbReference>
<evidence type="ECO:0000313" key="8">
    <source>
        <dbReference type="EMBL" id="QHU35023.1"/>
    </source>
</evidence>
<reference evidence="8" key="1">
    <citation type="journal article" date="2020" name="Nature">
        <title>Giant virus diversity and host interactions through global metagenomics.</title>
        <authorList>
            <person name="Schulz F."/>
            <person name="Roux S."/>
            <person name="Paez-Espino D."/>
            <person name="Jungbluth S."/>
            <person name="Walsh D.A."/>
            <person name="Denef V.J."/>
            <person name="McMahon K.D."/>
            <person name="Konstantinidis K.T."/>
            <person name="Eloe-Fadrosh E.A."/>
            <person name="Kyrpides N.C."/>
            <person name="Woyke T."/>
        </authorList>
    </citation>
    <scope>NUCLEOTIDE SEQUENCE</scope>
    <source>
        <strain evidence="8">GVMAG-S-1017745-26</strain>
    </source>
</reference>
<comment type="similarity">
    <text evidence="2">Belongs to the PNP/MTAP phosphorylase family.</text>
</comment>
<accession>A0A6C0LXI5</accession>
<dbReference type="GO" id="GO:0004731">
    <property type="term" value="F:purine-nucleoside phosphorylase activity"/>
    <property type="evidence" value="ECO:0007669"/>
    <property type="project" value="UniProtKB-EC"/>
</dbReference>
<dbReference type="GO" id="GO:0009116">
    <property type="term" value="P:nucleoside metabolic process"/>
    <property type="evidence" value="ECO:0007669"/>
    <property type="project" value="InterPro"/>
</dbReference>
<proteinExistence type="inferred from homology"/>
<dbReference type="EMBL" id="MN740583">
    <property type="protein sequence ID" value="QHU35023.1"/>
    <property type="molecule type" value="Genomic_DNA"/>
</dbReference>
<comment type="pathway">
    <text evidence="1">Purine metabolism; purine nucleoside salvage.</text>
</comment>
<evidence type="ECO:0000259" key="7">
    <source>
        <dbReference type="Pfam" id="PF01048"/>
    </source>
</evidence>
<dbReference type="NCBIfam" id="NF006054">
    <property type="entry name" value="PRK08202.1"/>
    <property type="match status" value="1"/>
</dbReference>
<evidence type="ECO:0000256" key="2">
    <source>
        <dbReference type="ARBA" id="ARBA00006751"/>
    </source>
</evidence>
<evidence type="ECO:0000256" key="1">
    <source>
        <dbReference type="ARBA" id="ARBA00005058"/>
    </source>
</evidence>
<feature type="domain" description="Nucleoside phosphorylase" evidence="7">
    <location>
        <begin position="29"/>
        <end position="274"/>
    </location>
</feature>
<dbReference type="UniPathway" id="UPA00606"/>
<keyword evidence="4" id="KW-0328">Glycosyltransferase</keyword>
<evidence type="ECO:0000256" key="6">
    <source>
        <dbReference type="ARBA" id="ARBA00031036"/>
    </source>
</evidence>
<dbReference type="Pfam" id="PF01048">
    <property type="entry name" value="PNP_UDP_1"/>
    <property type="match status" value="1"/>
</dbReference>
<protein>
    <recommendedName>
        <fullName evidence="3">purine-nucleoside phosphorylase</fullName>
        <ecNumber evidence="3">2.4.2.1</ecNumber>
    </recommendedName>
    <alternativeName>
        <fullName evidence="6">Inosine-guanosine phosphorylase</fullName>
    </alternativeName>
</protein>
<dbReference type="PANTHER" id="PTHR11904:SF9">
    <property type="entry name" value="PURINE NUCLEOSIDE PHOSPHORYLASE-RELATED"/>
    <property type="match status" value="1"/>
</dbReference>
<name>A0A6C0LXI5_9ZZZZ</name>
<dbReference type="CDD" id="cd09009">
    <property type="entry name" value="PNP-EcPNPII_like"/>
    <property type="match status" value="1"/>
</dbReference>
<dbReference type="AlphaFoldDB" id="A0A6C0LXI5"/>
<dbReference type="NCBIfam" id="TIGR01697">
    <property type="entry name" value="PNPH-PUNA-XAPA"/>
    <property type="match status" value="1"/>
</dbReference>
<dbReference type="InterPro" id="IPR035994">
    <property type="entry name" value="Nucleoside_phosphorylase_sf"/>
</dbReference>
<dbReference type="GO" id="GO:0005737">
    <property type="term" value="C:cytoplasm"/>
    <property type="evidence" value="ECO:0007669"/>
    <property type="project" value="TreeGrafter"/>
</dbReference>
<dbReference type="SUPFAM" id="SSF53167">
    <property type="entry name" value="Purine and uridine phosphorylases"/>
    <property type="match status" value="1"/>
</dbReference>
<evidence type="ECO:0000256" key="5">
    <source>
        <dbReference type="ARBA" id="ARBA00022679"/>
    </source>
</evidence>
<dbReference type="PIRSF" id="PIRSF000477">
    <property type="entry name" value="PurNPase"/>
    <property type="match status" value="1"/>
</dbReference>
<organism evidence="8">
    <name type="scientific">viral metagenome</name>
    <dbReference type="NCBI Taxonomy" id="1070528"/>
    <lineage>
        <taxon>unclassified sequences</taxon>
        <taxon>metagenomes</taxon>
        <taxon>organismal metagenomes</taxon>
    </lineage>
</organism>
<dbReference type="InterPro" id="IPR000845">
    <property type="entry name" value="Nucleoside_phosphorylase_d"/>
</dbReference>